<evidence type="ECO:0000313" key="1">
    <source>
        <dbReference type="EMBL" id="NGM49281.1"/>
    </source>
</evidence>
<dbReference type="Pfam" id="PF10038">
    <property type="entry name" value="DUF2274"/>
    <property type="match status" value="1"/>
</dbReference>
<sequence>MAELKLGKLPNRSRAKITLDLSPELDDQLRLYAGLHSQEHGEQVSAADLAPYMLAEFLAGDREFQKALRSKSAGG</sequence>
<comment type="caution">
    <text evidence="1">The sequence shown here is derived from an EMBL/GenBank/DDBJ whole genome shotgun (WGS) entry which is preliminary data.</text>
</comment>
<name>A0A6G4QUQ7_9CAUL</name>
<dbReference type="RefSeq" id="WP_165257154.1">
    <property type="nucleotide sequence ID" value="NZ_JAAKGT010000002.1"/>
</dbReference>
<dbReference type="InterPro" id="IPR018733">
    <property type="entry name" value="DUF2274"/>
</dbReference>
<reference evidence="1" key="1">
    <citation type="submission" date="2020-02" db="EMBL/GenBank/DDBJ databases">
        <authorList>
            <person name="Gao J."/>
            <person name="Sun J."/>
        </authorList>
    </citation>
    <scope>NUCLEOTIDE SEQUENCE</scope>
    <source>
        <strain evidence="1">602-2</strain>
    </source>
</reference>
<dbReference type="EMBL" id="JAAKGT010000002">
    <property type="protein sequence ID" value="NGM49281.1"/>
    <property type="molecule type" value="Genomic_DNA"/>
</dbReference>
<organism evidence="1">
    <name type="scientific">Caulobacter sp. 602-2</name>
    <dbReference type="NCBI Taxonomy" id="2710887"/>
    <lineage>
        <taxon>Bacteria</taxon>
        <taxon>Pseudomonadati</taxon>
        <taxon>Pseudomonadota</taxon>
        <taxon>Alphaproteobacteria</taxon>
        <taxon>Caulobacterales</taxon>
        <taxon>Caulobacteraceae</taxon>
        <taxon>Caulobacter</taxon>
    </lineage>
</organism>
<gene>
    <name evidence="1" type="ORF">G5B46_06650</name>
</gene>
<protein>
    <submittedName>
        <fullName evidence="1">DUF2274 domain-containing protein</fullName>
    </submittedName>
</protein>
<accession>A0A6G4QUQ7</accession>
<proteinExistence type="predicted"/>
<dbReference type="AlphaFoldDB" id="A0A6G4QUQ7"/>